<gene>
    <name evidence="2" type="ORF">BSK56_30160</name>
</gene>
<feature type="domain" description="N-acetyltransferase" evidence="1">
    <location>
        <begin position="17"/>
        <end position="220"/>
    </location>
</feature>
<name>A0ABX3GYX9_PAEBO</name>
<proteinExistence type="predicted"/>
<dbReference type="CDD" id="cd04301">
    <property type="entry name" value="NAT_SF"/>
    <property type="match status" value="1"/>
</dbReference>
<dbReference type="PROSITE" id="PS51186">
    <property type="entry name" value="GNAT"/>
    <property type="match status" value="1"/>
</dbReference>
<organism evidence="2 3">
    <name type="scientific">Paenibacillus borealis</name>
    <dbReference type="NCBI Taxonomy" id="160799"/>
    <lineage>
        <taxon>Bacteria</taxon>
        <taxon>Bacillati</taxon>
        <taxon>Bacillota</taxon>
        <taxon>Bacilli</taxon>
        <taxon>Bacillales</taxon>
        <taxon>Paenibacillaceae</taxon>
        <taxon>Paenibacillus</taxon>
    </lineage>
</organism>
<protein>
    <submittedName>
        <fullName evidence="2">GNAT family N-acetyltransferase</fullName>
    </submittedName>
</protein>
<dbReference type="RefSeq" id="WP_076114091.1">
    <property type="nucleotide sequence ID" value="NZ_MPTB01000059.1"/>
</dbReference>
<reference evidence="2 3" key="1">
    <citation type="submission" date="2016-10" db="EMBL/GenBank/DDBJ databases">
        <title>Paenibacillus species isolates.</title>
        <authorList>
            <person name="Beno S.M."/>
        </authorList>
    </citation>
    <scope>NUCLEOTIDE SEQUENCE [LARGE SCALE GENOMIC DNA]</scope>
    <source>
        <strain evidence="2 3">FSL H7-0744</strain>
    </source>
</reference>
<dbReference type="InterPro" id="IPR000182">
    <property type="entry name" value="GNAT_dom"/>
</dbReference>
<dbReference type="SUPFAM" id="SSF55729">
    <property type="entry name" value="Acyl-CoA N-acyltransferases (Nat)"/>
    <property type="match status" value="1"/>
</dbReference>
<dbReference type="Pfam" id="PF00583">
    <property type="entry name" value="Acetyltransf_1"/>
    <property type="match status" value="1"/>
</dbReference>
<comment type="caution">
    <text evidence="2">The sequence shown here is derived from an EMBL/GenBank/DDBJ whole genome shotgun (WGS) entry which is preliminary data.</text>
</comment>
<keyword evidence="3" id="KW-1185">Reference proteome</keyword>
<accession>A0ABX3GYX9</accession>
<dbReference type="EMBL" id="MPTB01000059">
    <property type="protein sequence ID" value="OMD38752.1"/>
    <property type="molecule type" value="Genomic_DNA"/>
</dbReference>
<sequence>MYYKTFYAFDGKIPVPAVIRQYTEDDFAELITIQSEAFPPPYPAELWWNREQLLNHVTLFPEGALAVEVNGELAGSVTGLKINFEPEGEGLHHTWSEVTADGYITTHQPDGNTLYIADLCVRPKYRKLGLGKELVQSLYHVVVEQKLERLLGAGRMPGYHLQASRMPAEKYLAEVVAGTLTDPVITFLLRCGRTPVGVVADYLDDEESGNFAALMEWRNPFVSRV</sequence>
<evidence type="ECO:0000259" key="1">
    <source>
        <dbReference type="PROSITE" id="PS51186"/>
    </source>
</evidence>
<evidence type="ECO:0000313" key="2">
    <source>
        <dbReference type="EMBL" id="OMD38752.1"/>
    </source>
</evidence>
<dbReference type="Proteomes" id="UP000187412">
    <property type="component" value="Unassembled WGS sequence"/>
</dbReference>
<evidence type="ECO:0000313" key="3">
    <source>
        <dbReference type="Proteomes" id="UP000187412"/>
    </source>
</evidence>
<dbReference type="InterPro" id="IPR016181">
    <property type="entry name" value="Acyl_CoA_acyltransferase"/>
</dbReference>
<dbReference type="Gene3D" id="3.40.630.30">
    <property type="match status" value="1"/>
</dbReference>